<feature type="chain" id="PRO_5012664318" evidence="4">
    <location>
        <begin position="25"/>
        <end position="457"/>
    </location>
</feature>
<feature type="region of interest" description="Disordered" evidence="3">
    <location>
        <begin position="172"/>
        <end position="197"/>
    </location>
</feature>
<keyword evidence="7" id="KW-1185">Reference proteome</keyword>
<dbReference type="InterPro" id="IPR036573">
    <property type="entry name" value="CBM_sf_5/12"/>
</dbReference>
<evidence type="ECO:0000313" key="6">
    <source>
        <dbReference type="EMBL" id="SMC18343.1"/>
    </source>
</evidence>
<evidence type="ECO:0000256" key="3">
    <source>
        <dbReference type="SAM" id="MobiDB-lite"/>
    </source>
</evidence>
<dbReference type="InterPro" id="IPR000757">
    <property type="entry name" value="Beta-glucanase-like"/>
</dbReference>
<dbReference type="CDD" id="cd12215">
    <property type="entry name" value="ChiC_BD"/>
    <property type="match status" value="1"/>
</dbReference>
<dbReference type="GO" id="GO:0004553">
    <property type="term" value="F:hydrolase activity, hydrolyzing O-glycosyl compounds"/>
    <property type="evidence" value="ECO:0007669"/>
    <property type="project" value="InterPro"/>
</dbReference>
<dbReference type="InterPro" id="IPR003610">
    <property type="entry name" value="CBM5/12"/>
</dbReference>
<dbReference type="CDD" id="cd08023">
    <property type="entry name" value="GH16_laminarinase_like"/>
    <property type="match status" value="1"/>
</dbReference>
<protein>
    <submittedName>
        <fullName evidence="6">Carbohydrate binding domain-containing protein</fullName>
    </submittedName>
</protein>
<evidence type="ECO:0000256" key="4">
    <source>
        <dbReference type="SAM" id="SignalP"/>
    </source>
</evidence>
<dbReference type="InterPro" id="IPR050546">
    <property type="entry name" value="Glycosyl_Hydrlase_16"/>
</dbReference>
<feature type="signal peptide" evidence="4">
    <location>
        <begin position="1"/>
        <end position="24"/>
    </location>
</feature>
<keyword evidence="2" id="KW-0378">Hydrolase</keyword>
<dbReference type="Gene3D" id="2.60.120.200">
    <property type="match status" value="1"/>
</dbReference>
<feature type="domain" description="GH16" evidence="5">
    <location>
        <begin position="204"/>
        <end position="457"/>
    </location>
</feature>
<dbReference type="GO" id="GO:0005975">
    <property type="term" value="P:carbohydrate metabolic process"/>
    <property type="evidence" value="ECO:0007669"/>
    <property type="project" value="InterPro"/>
</dbReference>
<dbReference type="GO" id="GO:0005576">
    <property type="term" value="C:extracellular region"/>
    <property type="evidence" value="ECO:0007669"/>
    <property type="project" value="InterPro"/>
</dbReference>
<evidence type="ECO:0000256" key="1">
    <source>
        <dbReference type="ARBA" id="ARBA00006865"/>
    </source>
</evidence>
<dbReference type="EMBL" id="FWXD01000002">
    <property type="protein sequence ID" value="SMC18343.1"/>
    <property type="molecule type" value="Genomic_DNA"/>
</dbReference>
<accession>A0A1W1X3C2</accession>
<dbReference type="GO" id="GO:0030246">
    <property type="term" value="F:carbohydrate binding"/>
    <property type="evidence" value="ECO:0007669"/>
    <property type="project" value="InterPro"/>
</dbReference>
<dbReference type="SUPFAM" id="SSF49899">
    <property type="entry name" value="Concanavalin A-like lectins/glucanases"/>
    <property type="match status" value="1"/>
</dbReference>
<keyword evidence="4" id="KW-0732">Signal</keyword>
<comment type="similarity">
    <text evidence="1">Belongs to the glycosyl hydrolase 16 family.</text>
</comment>
<feature type="region of interest" description="Disordered" evidence="3">
    <location>
        <begin position="81"/>
        <end position="115"/>
    </location>
</feature>
<organism evidence="6 7">
    <name type="scientific">Andreprevotia lacus DSM 23236</name>
    <dbReference type="NCBI Taxonomy" id="1121001"/>
    <lineage>
        <taxon>Bacteria</taxon>
        <taxon>Pseudomonadati</taxon>
        <taxon>Pseudomonadota</taxon>
        <taxon>Betaproteobacteria</taxon>
        <taxon>Neisseriales</taxon>
        <taxon>Chitinibacteraceae</taxon>
        <taxon>Andreprevotia</taxon>
    </lineage>
</organism>
<evidence type="ECO:0000256" key="2">
    <source>
        <dbReference type="ARBA" id="ARBA00022801"/>
    </source>
</evidence>
<dbReference type="SUPFAM" id="SSF51055">
    <property type="entry name" value="Carbohydrate binding domain"/>
    <property type="match status" value="2"/>
</dbReference>
<dbReference type="STRING" id="1121001.SAMN02745857_00536"/>
<proteinExistence type="inferred from homology"/>
<dbReference type="InterPro" id="IPR013320">
    <property type="entry name" value="ConA-like_dom_sf"/>
</dbReference>
<feature type="compositionally biased region" description="Pro residues" evidence="3">
    <location>
        <begin position="83"/>
        <end position="108"/>
    </location>
</feature>
<feature type="compositionally biased region" description="Pro residues" evidence="3">
    <location>
        <begin position="177"/>
        <end position="197"/>
    </location>
</feature>
<dbReference type="Pfam" id="PF00722">
    <property type="entry name" value="Glyco_hydro_16"/>
    <property type="match status" value="1"/>
</dbReference>
<dbReference type="Gene3D" id="2.10.10.20">
    <property type="entry name" value="Carbohydrate-binding module superfamily 5/12"/>
    <property type="match status" value="2"/>
</dbReference>
<evidence type="ECO:0000313" key="7">
    <source>
        <dbReference type="Proteomes" id="UP000192761"/>
    </source>
</evidence>
<reference evidence="6 7" key="1">
    <citation type="submission" date="2017-04" db="EMBL/GenBank/DDBJ databases">
        <authorList>
            <person name="Afonso C.L."/>
            <person name="Miller P.J."/>
            <person name="Scott M.A."/>
            <person name="Spackman E."/>
            <person name="Goraichik I."/>
            <person name="Dimitrov K.M."/>
            <person name="Suarez D.L."/>
            <person name="Swayne D.E."/>
        </authorList>
    </citation>
    <scope>NUCLEOTIDE SEQUENCE [LARGE SCALE GENOMIC DNA]</scope>
    <source>
        <strain evidence="6 7">DSM 23236</strain>
    </source>
</reference>
<name>A0A1W1X3C2_9NEIS</name>
<dbReference type="PANTHER" id="PTHR10963:SF55">
    <property type="entry name" value="GLYCOSIDE HYDROLASE FAMILY 16 PROTEIN"/>
    <property type="match status" value="1"/>
</dbReference>
<dbReference type="PANTHER" id="PTHR10963">
    <property type="entry name" value="GLYCOSYL HYDROLASE-RELATED"/>
    <property type="match status" value="1"/>
</dbReference>
<dbReference type="AlphaFoldDB" id="A0A1W1X3C2"/>
<dbReference type="RefSeq" id="WP_084088994.1">
    <property type="nucleotide sequence ID" value="NZ_FWXD01000002.1"/>
</dbReference>
<dbReference type="CDD" id="cd12214">
    <property type="entry name" value="ChiA1_BD"/>
    <property type="match status" value="1"/>
</dbReference>
<dbReference type="PRINTS" id="PR01217">
    <property type="entry name" value="PRICHEXTENSN"/>
</dbReference>
<dbReference type="Pfam" id="PF02839">
    <property type="entry name" value="CBM_5_12"/>
    <property type="match status" value="2"/>
</dbReference>
<dbReference type="Proteomes" id="UP000192761">
    <property type="component" value="Unassembled WGS sequence"/>
</dbReference>
<dbReference type="SMART" id="SM00495">
    <property type="entry name" value="ChtBD3"/>
    <property type="match status" value="2"/>
</dbReference>
<evidence type="ECO:0000259" key="5">
    <source>
        <dbReference type="PROSITE" id="PS51762"/>
    </source>
</evidence>
<dbReference type="PROSITE" id="PS51762">
    <property type="entry name" value="GH16_2"/>
    <property type="match status" value="1"/>
</dbReference>
<gene>
    <name evidence="6" type="ORF">SAMN02745857_00536</name>
</gene>
<sequence length="457" mass="48397">MNRLTVAGLIPVALMAAYAVSAQAACRGEWAEGNTYNAGDTVTYQGATYTALVTHTAYAGANWNPASTGSLWQAGGSCGVAPTPAPTATPKPTTPPASTPVPTKPPATPTSTPAPSGAGCYAAWNSSTAYNGGAQVSYAGRNYSAKWWTQGNVPPSSTGDGQPWTDIGACGGSTPATPVPTATPKPATPTPVPPTPTPVPVVTPTPAGIPVPAGYKLVWNDEFNNGSLDTSKWEFEVNGSGGGNNELQYYTNRSQNASVQNGALAIKALKEQYTGNDGTRNYTSARLHSKASWTFGRMEARLKLPYGQGLWPAFWMMPQDSVYGGWAASGEIDILEAINTKGAGGNTVYGSIHYGASWPNNQHTTVAYTPPTSIADNYHVYAVEWEPGQIRWYVDNTLYSTQTSWYSTGGAYPAPFDKNFYIILNVAVGGNWPGSPDSNTTFPQEMDVDYVRVFQKQ</sequence>